<protein>
    <submittedName>
        <fullName evidence="1">Uncharacterized protein</fullName>
    </submittedName>
</protein>
<dbReference type="Proteomes" id="UP000612585">
    <property type="component" value="Unassembled WGS sequence"/>
</dbReference>
<reference evidence="1" key="1">
    <citation type="submission" date="2021-01" db="EMBL/GenBank/DDBJ databases">
        <title>Whole genome shotgun sequence of Virgisporangium aurantiacum NBRC 16421.</title>
        <authorList>
            <person name="Komaki H."/>
            <person name="Tamura T."/>
        </authorList>
    </citation>
    <scope>NUCLEOTIDE SEQUENCE</scope>
    <source>
        <strain evidence="1">NBRC 16421</strain>
    </source>
</reference>
<organism evidence="1 2">
    <name type="scientific">Virgisporangium aurantiacum</name>
    <dbReference type="NCBI Taxonomy" id="175570"/>
    <lineage>
        <taxon>Bacteria</taxon>
        <taxon>Bacillati</taxon>
        <taxon>Actinomycetota</taxon>
        <taxon>Actinomycetes</taxon>
        <taxon>Micromonosporales</taxon>
        <taxon>Micromonosporaceae</taxon>
        <taxon>Virgisporangium</taxon>
    </lineage>
</organism>
<comment type="caution">
    <text evidence="1">The sequence shown here is derived from an EMBL/GenBank/DDBJ whole genome shotgun (WGS) entry which is preliminary data.</text>
</comment>
<gene>
    <name evidence="1" type="ORF">Vau01_078740</name>
</gene>
<evidence type="ECO:0000313" key="1">
    <source>
        <dbReference type="EMBL" id="GIJ60358.1"/>
    </source>
</evidence>
<name>A0A8J4E3W1_9ACTN</name>
<evidence type="ECO:0000313" key="2">
    <source>
        <dbReference type="Proteomes" id="UP000612585"/>
    </source>
</evidence>
<dbReference type="AlphaFoldDB" id="A0A8J4E3W1"/>
<dbReference type="RefSeq" id="WP_204004541.1">
    <property type="nucleotide sequence ID" value="NZ_BOPG01000053.1"/>
</dbReference>
<dbReference type="EMBL" id="BOPG01000053">
    <property type="protein sequence ID" value="GIJ60358.1"/>
    <property type="molecule type" value="Genomic_DNA"/>
</dbReference>
<accession>A0A8J4E3W1</accession>
<keyword evidence="2" id="KW-1185">Reference proteome</keyword>
<sequence length="177" mass="18746">MVTAEAGHAGASEQTLVVGLPFPGDAGAAAFTRADVVITGVHHADTSYETRLFFNNPGATIDTPRTPDEGYAGRLTAFGHGGCYGDEGHCDVPEPSTDPTDLRPPHPLTPLDTYVTVTEPLRRLLATGDTLQTVTLVPVSITPRRADRKPAPELLHFADISVQTYLTATEADADTPL</sequence>
<proteinExistence type="predicted"/>